<dbReference type="InterPro" id="IPR003010">
    <property type="entry name" value="C-N_Hydrolase"/>
</dbReference>
<dbReference type="PANTHER" id="PTHR47799">
    <property type="entry name" value="OMEGA-AMIDASE YAFV"/>
    <property type="match status" value="1"/>
</dbReference>
<name>A0A6G5QQY6_CAMRE</name>
<dbReference type="PROSITE" id="PS50263">
    <property type="entry name" value="CN_HYDROLASE"/>
    <property type="match status" value="1"/>
</dbReference>
<dbReference type="GO" id="GO:0106008">
    <property type="term" value="F:2-oxoglutaramate amidase activity"/>
    <property type="evidence" value="ECO:0007669"/>
    <property type="project" value="TreeGrafter"/>
</dbReference>
<sequence>MTTFSPNLCPIVLTAPTCRQRQDELLGKIAAAPRNSVILAGELCVSGYDTGGFFSGANGAMPGDSIGSFDAILFKAVQEALSTDKFLGLTHLTSLNRAKGLAQNSNTQAQKNEIYNEFILLNSQNVFYTQNKSKLFRPNLEHEIFAAGDDAAIRPFDFKGLKIGVLICFELRFAHLWERLKGCDIILVPAMWGKAREDAYLTLCKALALANSCYVVAASSLDLEFSGVFLPSGEFAKEVKFDPNLILETKRNLGLL</sequence>
<gene>
    <name evidence="1" type="ORF">CRECT_2380</name>
</gene>
<dbReference type="CDD" id="cd07197">
    <property type="entry name" value="nitrilase"/>
    <property type="match status" value="1"/>
</dbReference>
<evidence type="ECO:0000313" key="1">
    <source>
        <dbReference type="EMBL" id="QCD47962.1"/>
    </source>
</evidence>
<dbReference type="InterPro" id="IPR036526">
    <property type="entry name" value="C-N_Hydrolase_sf"/>
</dbReference>
<dbReference type="PANTHER" id="PTHR47799:SF1">
    <property type="entry name" value="OMEGA-AMIDASE YAFV"/>
    <property type="match status" value="1"/>
</dbReference>
<organism evidence="1 2">
    <name type="scientific">Campylobacter rectus</name>
    <name type="common">Wolinella recta</name>
    <dbReference type="NCBI Taxonomy" id="203"/>
    <lineage>
        <taxon>Bacteria</taxon>
        <taxon>Pseudomonadati</taxon>
        <taxon>Campylobacterota</taxon>
        <taxon>Epsilonproteobacteria</taxon>
        <taxon>Campylobacterales</taxon>
        <taxon>Campylobacteraceae</taxon>
        <taxon>Campylobacter</taxon>
    </lineage>
</organism>
<dbReference type="Pfam" id="PF00795">
    <property type="entry name" value="CN_hydrolase"/>
    <property type="match status" value="1"/>
</dbReference>
<evidence type="ECO:0000313" key="2">
    <source>
        <dbReference type="Proteomes" id="UP000502377"/>
    </source>
</evidence>
<dbReference type="InterPro" id="IPR052737">
    <property type="entry name" value="Omega-amidase_YafV"/>
</dbReference>
<dbReference type="Gene3D" id="3.60.110.10">
    <property type="entry name" value="Carbon-nitrogen hydrolase"/>
    <property type="match status" value="1"/>
</dbReference>
<keyword evidence="1" id="KW-0378">Hydrolase</keyword>
<dbReference type="RefSeq" id="WP_002944234.1">
    <property type="nucleotide sequence ID" value="NZ_CP012543.1"/>
</dbReference>
<accession>A0A6G5QQY6</accession>
<dbReference type="AlphaFoldDB" id="A0A6G5QQY6"/>
<dbReference type="EMBL" id="CP012543">
    <property type="protein sequence ID" value="QCD47962.1"/>
    <property type="molecule type" value="Genomic_DNA"/>
</dbReference>
<protein>
    <submittedName>
        <fullName evidence="1">Hydrolase, carbon-nitrogen family</fullName>
    </submittedName>
</protein>
<dbReference type="GO" id="GO:0050152">
    <property type="term" value="F:omega-amidase activity"/>
    <property type="evidence" value="ECO:0007669"/>
    <property type="project" value="TreeGrafter"/>
</dbReference>
<dbReference type="KEGG" id="crx:CRECT_2380"/>
<proteinExistence type="predicted"/>
<reference evidence="1 2" key="1">
    <citation type="submission" date="2016-07" db="EMBL/GenBank/DDBJ databases">
        <title>Comparative genomics of the Campylobacter concisus group.</title>
        <authorList>
            <person name="Miller W.G."/>
            <person name="Yee E."/>
            <person name="Chapman M.H."/>
            <person name="Huynh S."/>
            <person name="Bono J.L."/>
            <person name="On S.L.W."/>
            <person name="StLeger J."/>
            <person name="Foster G."/>
            <person name="Parker C.T."/>
        </authorList>
    </citation>
    <scope>NUCLEOTIDE SEQUENCE [LARGE SCALE GENOMIC DNA]</scope>
    <source>
        <strain evidence="1 2">ATCC 33238</strain>
    </source>
</reference>
<dbReference type="SUPFAM" id="SSF56317">
    <property type="entry name" value="Carbon-nitrogen hydrolase"/>
    <property type="match status" value="1"/>
</dbReference>
<dbReference type="Proteomes" id="UP000502377">
    <property type="component" value="Chromosome"/>
</dbReference>